<name>A0A328DGX3_9ASTE</name>
<organism evidence="19 20">
    <name type="scientific">Cuscuta australis</name>
    <dbReference type="NCBI Taxonomy" id="267555"/>
    <lineage>
        <taxon>Eukaryota</taxon>
        <taxon>Viridiplantae</taxon>
        <taxon>Streptophyta</taxon>
        <taxon>Embryophyta</taxon>
        <taxon>Tracheophyta</taxon>
        <taxon>Spermatophyta</taxon>
        <taxon>Magnoliopsida</taxon>
        <taxon>eudicotyledons</taxon>
        <taxon>Gunneridae</taxon>
        <taxon>Pentapetalae</taxon>
        <taxon>asterids</taxon>
        <taxon>lamiids</taxon>
        <taxon>Solanales</taxon>
        <taxon>Convolvulaceae</taxon>
        <taxon>Cuscuteae</taxon>
        <taxon>Cuscuta</taxon>
        <taxon>Cuscuta subgen. Grammica</taxon>
        <taxon>Cuscuta sect. Cleistogrammica</taxon>
    </lineage>
</organism>
<keyword evidence="7 17" id="KW-1133">Transmembrane helix</keyword>
<evidence type="ECO:0000256" key="15">
    <source>
        <dbReference type="PIRSR" id="PIRSR037090-50"/>
    </source>
</evidence>
<keyword evidence="5 17" id="KW-0812">Transmembrane</keyword>
<sequence length="1011" mass="112323">MNKSLSLNGSNVKLLQMTCSQTSYVEFPKNPELIKYMKNLWLLWCQLSGHCKMNLSCLSQMEIPKIVFFILFATTIMFGGSFIAFSKKAGAVRVHVGVILDGDTISGKMMNVCTTLALSDFHANRNRVTQVVPHYRNSKSDDVTAASAAIDLLKNVEVQAILGPQGSTQADFIADIGKRVKVPIISPARSSALSSSQNPYFIRAAYCSCAQSKAIAAIVEAFGWREVVIIYENSNLGGGILPHLTDALMDISVSVADRRILSPRANDDQIMLELAKIKKKRTRVFIVHLHPAFAPHFFVKVKEAGMMSSGYVWIITDEFTTLSVSMNPSVLDSLCGVIGVKPYVPSSVELKNFTKRWKSKEFRQENPDMDGVELNVFGLWAYDSAMALATALEKVGNSSLQFDRTFNQKNLTDLEALGTSQTGPTILESIRNIKFRGLSGYFQIVDGEMQPSAFEIVNVVGGGVKGIGFWTEKYGISKKLNPNVTLPYSAKQQDLGAIIWPGDSTVVPKGWEIPTGKPNLKVGVPVKQGFEQFVKVTIDPQTKKVVNATGFCIEVFEEVMKSMPYYVPFEYEAFHIPRGESRPNYDDLVDQVNLERYDAVVGDITILANRSKLVDFTLPFIESGVTTVVPVKHADKKKAWIFLKPLRKELWVTIAMSFVFIGITIWVLEHQVNKEFQGSRYKQVGMIFWFSFSTLVFAHKERVISNLSRFVIIVWVFVVLVLTSSYTASLTSMLTVQQLQPTVTDLKDLIKNREYVGFQDGSYVSGLLDGMRFERTKIRNYTTLEEYDEALTRGSKDEGVAAIVDELPFLRIFLSKYCGKYTIVGPTYKNAGFGFAFAKGSPLVPDVSRAVLHVKESCAMRIITEKWLGKGMECSQQDGTSADSDRLALDSFMGLFVIAGASALSALLIYFCSFLNQNKDILKSDLSIRQKFTALAKAFCVESVTPSRVSQMLPEEGNAEAVPEFSPQCPEARTSYSLGQDIVNREDGFPTTEPGSPENETFSITEEGAER</sequence>
<dbReference type="Pfam" id="PF01094">
    <property type="entry name" value="ANF_receptor"/>
    <property type="match status" value="1"/>
</dbReference>
<dbReference type="CDD" id="cd19990">
    <property type="entry name" value="PBP1_GABAb_receptor_plant"/>
    <property type="match status" value="1"/>
</dbReference>
<dbReference type="FunFam" id="3.40.50.2300:FF:000310">
    <property type="entry name" value="Glutamate receptor"/>
    <property type="match status" value="1"/>
</dbReference>
<accession>A0A328DGX3</accession>
<dbReference type="InterPro" id="IPR001828">
    <property type="entry name" value="ANF_lig-bd_rcpt"/>
</dbReference>
<dbReference type="Proteomes" id="UP000249390">
    <property type="component" value="Unassembled WGS sequence"/>
</dbReference>
<evidence type="ECO:0000256" key="14">
    <source>
        <dbReference type="ARBA" id="ARBA00049638"/>
    </source>
</evidence>
<evidence type="ECO:0000256" key="6">
    <source>
        <dbReference type="ARBA" id="ARBA00022729"/>
    </source>
</evidence>
<feature type="domain" description="Ionotropic glutamate receptor C-terminal" evidence="18">
    <location>
        <begin position="519"/>
        <end position="870"/>
    </location>
</feature>
<dbReference type="AlphaFoldDB" id="A0A328DGX3"/>
<evidence type="ECO:0000256" key="10">
    <source>
        <dbReference type="ARBA" id="ARBA00023170"/>
    </source>
</evidence>
<keyword evidence="11" id="KW-0325">Glycoprotein</keyword>
<keyword evidence="6" id="KW-0732">Signal</keyword>
<feature type="region of interest" description="Disordered" evidence="16">
    <location>
        <begin position="984"/>
        <end position="1011"/>
    </location>
</feature>
<feature type="transmembrane region" description="Helical" evidence="17">
    <location>
        <begin position="66"/>
        <end position="85"/>
    </location>
</feature>
<keyword evidence="4" id="KW-0813">Transport</keyword>
<feature type="transmembrane region" description="Helical" evidence="17">
    <location>
        <begin position="892"/>
        <end position="915"/>
    </location>
</feature>
<evidence type="ECO:0000256" key="3">
    <source>
        <dbReference type="ARBA" id="ARBA00011095"/>
    </source>
</evidence>
<dbReference type="PANTHER" id="PTHR34836">
    <property type="entry name" value="OS06G0188250 PROTEIN"/>
    <property type="match status" value="1"/>
</dbReference>
<dbReference type="CDD" id="cd13686">
    <property type="entry name" value="GluR_Plant"/>
    <property type="match status" value="1"/>
</dbReference>
<dbReference type="FunFam" id="1.10.287.70:FF:000037">
    <property type="entry name" value="Glutamate receptor"/>
    <property type="match status" value="1"/>
</dbReference>
<keyword evidence="20" id="KW-1185">Reference proteome</keyword>
<dbReference type="InterPro" id="IPR017103">
    <property type="entry name" value="Iontropic_Glu_rcpt_pln"/>
</dbReference>
<evidence type="ECO:0000256" key="11">
    <source>
        <dbReference type="ARBA" id="ARBA00023180"/>
    </source>
</evidence>
<dbReference type="EMBL" id="NQVE01000152">
    <property type="protein sequence ID" value="RAL43808.1"/>
    <property type="molecule type" value="Genomic_DNA"/>
</dbReference>
<keyword evidence="13" id="KW-0407">Ion channel</keyword>
<comment type="subunit">
    <text evidence="3">May form heteromers.</text>
</comment>
<evidence type="ECO:0000256" key="13">
    <source>
        <dbReference type="ARBA" id="ARBA00023303"/>
    </source>
</evidence>
<evidence type="ECO:0000259" key="18">
    <source>
        <dbReference type="SMART" id="SM00079"/>
    </source>
</evidence>
<feature type="disulfide bond" evidence="15">
    <location>
        <begin position="818"/>
        <end position="874"/>
    </location>
</feature>
<evidence type="ECO:0000256" key="5">
    <source>
        <dbReference type="ARBA" id="ARBA00022692"/>
    </source>
</evidence>
<dbReference type="PANTHER" id="PTHR34836:SF1">
    <property type="entry name" value="OS09G0428600 PROTEIN"/>
    <property type="match status" value="1"/>
</dbReference>
<dbReference type="SMART" id="SM00079">
    <property type="entry name" value="PBPe"/>
    <property type="match status" value="1"/>
</dbReference>
<keyword evidence="15" id="KW-1015">Disulfide bond</keyword>
<comment type="similarity">
    <text evidence="2">Belongs to the glutamate-gated ion channel (TC 1.A.10.1) family.</text>
</comment>
<dbReference type="SUPFAM" id="SSF53850">
    <property type="entry name" value="Periplasmic binding protein-like II"/>
    <property type="match status" value="1"/>
</dbReference>
<evidence type="ECO:0000313" key="20">
    <source>
        <dbReference type="Proteomes" id="UP000249390"/>
    </source>
</evidence>
<evidence type="ECO:0000256" key="4">
    <source>
        <dbReference type="ARBA" id="ARBA00022448"/>
    </source>
</evidence>
<comment type="subcellular location">
    <subcellularLocation>
        <location evidence="1">Membrane</location>
        <topology evidence="1">Multi-pass membrane protein</topology>
    </subcellularLocation>
</comment>
<dbReference type="InterPro" id="IPR044440">
    <property type="entry name" value="GABAb_receptor_plant_PBP1"/>
</dbReference>
<dbReference type="InterPro" id="IPR019594">
    <property type="entry name" value="Glu/Gly-bd"/>
</dbReference>
<dbReference type="PIRSF" id="PIRSF037090">
    <property type="entry name" value="Iontro_Glu-like_rcpt_pln"/>
    <property type="match status" value="1"/>
</dbReference>
<dbReference type="Gene3D" id="3.40.190.10">
    <property type="entry name" value="Periplasmic binding protein-like II"/>
    <property type="match status" value="2"/>
</dbReference>
<evidence type="ECO:0000256" key="17">
    <source>
        <dbReference type="SAM" id="Phobius"/>
    </source>
</evidence>
<evidence type="ECO:0000256" key="8">
    <source>
        <dbReference type="ARBA" id="ARBA00023065"/>
    </source>
</evidence>
<dbReference type="SUPFAM" id="SSF53822">
    <property type="entry name" value="Periplasmic binding protein-like I"/>
    <property type="match status" value="1"/>
</dbReference>
<dbReference type="Gene3D" id="1.10.287.70">
    <property type="match status" value="1"/>
</dbReference>
<dbReference type="Pfam" id="PF10613">
    <property type="entry name" value="Lig_chan-Glu_bd"/>
    <property type="match status" value="1"/>
</dbReference>
<dbReference type="GO" id="GO:0015276">
    <property type="term" value="F:ligand-gated monoatomic ion channel activity"/>
    <property type="evidence" value="ECO:0007669"/>
    <property type="project" value="InterPro"/>
</dbReference>
<evidence type="ECO:0000313" key="19">
    <source>
        <dbReference type="EMBL" id="RAL43808.1"/>
    </source>
</evidence>
<evidence type="ECO:0000256" key="16">
    <source>
        <dbReference type="SAM" id="MobiDB-lite"/>
    </source>
</evidence>
<dbReference type="GO" id="GO:0016020">
    <property type="term" value="C:membrane"/>
    <property type="evidence" value="ECO:0007669"/>
    <property type="project" value="UniProtKB-SubCell"/>
</dbReference>
<dbReference type="FunFam" id="3.40.50.2300:FF:000188">
    <property type="entry name" value="Glutamate receptor"/>
    <property type="match status" value="1"/>
</dbReference>
<gene>
    <name evidence="19" type="ORF">DM860_014309</name>
</gene>
<evidence type="ECO:0000256" key="9">
    <source>
        <dbReference type="ARBA" id="ARBA00023136"/>
    </source>
</evidence>
<dbReference type="InterPro" id="IPR015683">
    <property type="entry name" value="Ionotropic_Glu_rcpt"/>
</dbReference>
<keyword evidence="9 17" id="KW-0472">Membrane</keyword>
<dbReference type="Gene3D" id="3.40.50.2300">
    <property type="match status" value="3"/>
</dbReference>
<evidence type="ECO:0000256" key="12">
    <source>
        <dbReference type="ARBA" id="ARBA00023286"/>
    </source>
</evidence>
<keyword evidence="8" id="KW-0406">Ion transport</keyword>
<protein>
    <recommendedName>
        <fullName evidence="18">Ionotropic glutamate receptor C-terminal domain-containing protein</fullName>
    </recommendedName>
</protein>
<dbReference type="FunFam" id="3.40.190.10:FF:000217">
    <property type="entry name" value="Glutamate receptor"/>
    <property type="match status" value="1"/>
</dbReference>
<feature type="transmembrane region" description="Helical" evidence="17">
    <location>
        <begin position="650"/>
        <end position="668"/>
    </location>
</feature>
<evidence type="ECO:0000256" key="2">
    <source>
        <dbReference type="ARBA" id="ARBA00008685"/>
    </source>
</evidence>
<dbReference type="InterPro" id="IPR001320">
    <property type="entry name" value="Iontro_rcpt_C"/>
</dbReference>
<comment type="function">
    <text evidence="14">Glutamate-gated receptor that probably acts as a non-selective cation channel. May be involved in light-signal transduction and calcium homeostasis via the regulation of calcium influx into cells.</text>
</comment>
<keyword evidence="12" id="KW-1071">Ligand-gated ion channel</keyword>
<dbReference type="InterPro" id="IPR028082">
    <property type="entry name" value="Peripla_BP_I"/>
</dbReference>
<evidence type="ECO:0000256" key="1">
    <source>
        <dbReference type="ARBA" id="ARBA00004141"/>
    </source>
</evidence>
<comment type="caution">
    <text evidence="19">The sequence shown here is derived from an EMBL/GenBank/DDBJ whole genome shotgun (WGS) entry which is preliminary data.</text>
</comment>
<evidence type="ECO:0000256" key="7">
    <source>
        <dbReference type="ARBA" id="ARBA00022989"/>
    </source>
</evidence>
<dbReference type="FunFam" id="3.40.190.10:FF:000103">
    <property type="entry name" value="Glutamate receptor"/>
    <property type="match status" value="1"/>
</dbReference>
<proteinExistence type="inferred from homology"/>
<keyword evidence="10" id="KW-0675">Receptor</keyword>
<feature type="transmembrane region" description="Helical" evidence="17">
    <location>
        <begin position="710"/>
        <end position="728"/>
    </location>
</feature>
<reference evidence="19 20" key="1">
    <citation type="submission" date="2018-06" db="EMBL/GenBank/DDBJ databases">
        <title>The Genome of Cuscuta australis (Dodder) Provides Insight into the Evolution of Plant Parasitism.</title>
        <authorList>
            <person name="Liu H."/>
        </authorList>
    </citation>
    <scope>NUCLEOTIDE SEQUENCE [LARGE SCALE GENOMIC DNA]</scope>
    <source>
        <strain evidence="20">cv. Yunnan</strain>
        <tissue evidence="19">Vines</tissue>
    </source>
</reference>
<dbReference type="Pfam" id="PF00060">
    <property type="entry name" value="Lig_chan"/>
    <property type="match status" value="1"/>
</dbReference>